<dbReference type="EMBL" id="CP001804">
    <property type="protein sequence ID" value="ACY17134.1"/>
    <property type="molecule type" value="Genomic_DNA"/>
</dbReference>
<dbReference type="eggNOG" id="COG4251">
    <property type="taxonomic scope" value="Bacteria"/>
</dbReference>
<dbReference type="EC" id="2.7.13.3" evidence="2"/>
<dbReference type="CDD" id="cd00082">
    <property type="entry name" value="HisKA"/>
    <property type="match status" value="1"/>
</dbReference>
<proteinExistence type="predicted"/>
<dbReference type="Gene3D" id="1.10.287.130">
    <property type="match status" value="1"/>
</dbReference>
<dbReference type="GO" id="GO:0000155">
    <property type="term" value="F:phosphorelay sensor kinase activity"/>
    <property type="evidence" value="ECO:0007669"/>
    <property type="project" value="InterPro"/>
</dbReference>
<evidence type="ECO:0000256" key="1">
    <source>
        <dbReference type="ARBA" id="ARBA00000085"/>
    </source>
</evidence>
<feature type="domain" description="Histidine kinase" evidence="6">
    <location>
        <begin position="186"/>
        <end position="404"/>
    </location>
</feature>
<accession>D0LRA6</accession>
<dbReference type="InterPro" id="IPR005467">
    <property type="entry name" value="His_kinase_dom"/>
</dbReference>
<keyword evidence="5 7" id="KW-0418">Kinase</keyword>
<evidence type="ECO:0000259" key="6">
    <source>
        <dbReference type="PROSITE" id="PS50109"/>
    </source>
</evidence>
<dbReference type="InterPro" id="IPR036890">
    <property type="entry name" value="HATPase_C_sf"/>
</dbReference>
<dbReference type="KEGG" id="hoh:Hoch_4643"/>
<dbReference type="SUPFAM" id="SSF47384">
    <property type="entry name" value="Homodimeric domain of signal transducing histidine kinase"/>
    <property type="match status" value="1"/>
</dbReference>
<dbReference type="InterPro" id="IPR003661">
    <property type="entry name" value="HisK_dim/P_dom"/>
</dbReference>
<dbReference type="Gene3D" id="3.30.565.10">
    <property type="entry name" value="Histidine kinase-like ATPase, C-terminal domain"/>
    <property type="match status" value="1"/>
</dbReference>
<evidence type="ECO:0000256" key="3">
    <source>
        <dbReference type="ARBA" id="ARBA00022553"/>
    </source>
</evidence>
<dbReference type="AlphaFoldDB" id="D0LRA6"/>
<evidence type="ECO:0000313" key="7">
    <source>
        <dbReference type="EMBL" id="ACY17134.1"/>
    </source>
</evidence>
<evidence type="ECO:0000256" key="2">
    <source>
        <dbReference type="ARBA" id="ARBA00012438"/>
    </source>
</evidence>
<sequence length="421" mass="46143">MSDSSVSYRELFEQAPVALCVLEIDELVTALRVLRRDGVGDLRAHLRDEDGETLALLGKMRLLQLGGAAREVLGAEATAARAHFVELLPDEVAAELLCMLAELGDEARQSDADEAALAETRCASTAGLCLAARLLPGGEGTRVYLSLTRLSPLVARGTLDALKNENRRLAHDLDRTASELAQVAYAASHDLQEPLRMVTSYVQLLERRYGYLFDEYASKYVGYAVEGAKRMQTLLRDVVALYHSEIEPENVKLVHLDDIVDRVRDALYDQLVDTGAVLTRGELPSVVGDPKLLVSMFRHLIHNAIKFAGSAPPRVSITAEPIANRTPLQYRFVVRDRGIGFDAEVYGERVFELFRRLHPRGAYPGTGVGLTIARKIAECHGGSMFAEAQPGQGTSIVFTLPVVETPEPEDTSAIRLPKPES</sequence>
<keyword evidence="4" id="KW-0808">Transferase</keyword>
<evidence type="ECO:0000256" key="4">
    <source>
        <dbReference type="ARBA" id="ARBA00022679"/>
    </source>
</evidence>
<gene>
    <name evidence="7" type="ordered locus">Hoch_4643</name>
</gene>
<dbReference type="PROSITE" id="PS50109">
    <property type="entry name" value="HIS_KIN"/>
    <property type="match status" value="1"/>
</dbReference>
<dbReference type="PRINTS" id="PR00344">
    <property type="entry name" value="BCTRLSENSOR"/>
</dbReference>
<dbReference type="InterPro" id="IPR004358">
    <property type="entry name" value="Sig_transdc_His_kin-like_C"/>
</dbReference>
<reference evidence="7 8" key="1">
    <citation type="journal article" date="2010" name="Stand. Genomic Sci.">
        <title>Complete genome sequence of Haliangium ochraceum type strain (SMP-2).</title>
        <authorList>
            <consortium name="US DOE Joint Genome Institute (JGI-PGF)"/>
            <person name="Ivanova N."/>
            <person name="Daum C."/>
            <person name="Lang E."/>
            <person name="Abt B."/>
            <person name="Kopitz M."/>
            <person name="Saunders E."/>
            <person name="Lapidus A."/>
            <person name="Lucas S."/>
            <person name="Glavina Del Rio T."/>
            <person name="Nolan M."/>
            <person name="Tice H."/>
            <person name="Copeland A."/>
            <person name="Cheng J.F."/>
            <person name="Chen F."/>
            <person name="Bruce D."/>
            <person name="Goodwin L."/>
            <person name="Pitluck S."/>
            <person name="Mavromatis K."/>
            <person name="Pati A."/>
            <person name="Mikhailova N."/>
            <person name="Chen A."/>
            <person name="Palaniappan K."/>
            <person name="Land M."/>
            <person name="Hauser L."/>
            <person name="Chang Y.J."/>
            <person name="Jeffries C.D."/>
            <person name="Detter J.C."/>
            <person name="Brettin T."/>
            <person name="Rohde M."/>
            <person name="Goker M."/>
            <person name="Bristow J."/>
            <person name="Markowitz V."/>
            <person name="Eisen J.A."/>
            <person name="Hugenholtz P."/>
            <person name="Kyrpides N.C."/>
            <person name="Klenk H.P."/>
        </authorList>
    </citation>
    <scope>NUCLEOTIDE SEQUENCE [LARGE SCALE GENOMIC DNA]</scope>
    <source>
        <strain evidence="8">DSM 14365 / CIP 107738 / JCM 11303 / AJ 13395 / SMP-2</strain>
    </source>
</reference>
<dbReference type="HOGENOM" id="CLU_651761_0_0_7"/>
<dbReference type="Proteomes" id="UP000001880">
    <property type="component" value="Chromosome"/>
</dbReference>
<dbReference type="Pfam" id="PF02518">
    <property type="entry name" value="HATPase_c"/>
    <property type="match status" value="1"/>
</dbReference>
<dbReference type="PANTHER" id="PTHR43304:SF1">
    <property type="entry name" value="PAC DOMAIN-CONTAINING PROTEIN"/>
    <property type="match status" value="1"/>
</dbReference>
<dbReference type="SMART" id="SM00387">
    <property type="entry name" value="HATPase_c"/>
    <property type="match status" value="1"/>
</dbReference>
<evidence type="ECO:0000313" key="8">
    <source>
        <dbReference type="Proteomes" id="UP000001880"/>
    </source>
</evidence>
<dbReference type="SUPFAM" id="SSF55874">
    <property type="entry name" value="ATPase domain of HSP90 chaperone/DNA topoisomerase II/histidine kinase"/>
    <property type="match status" value="1"/>
</dbReference>
<name>D0LRA6_HALO1</name>
<dbReference type="InterPro" id="IPR036097">
    <property type="entry name" value="HisK_dim/P_sf"/>
</dbReference>
<dbReference type="InterPro" id="IPR003594">
    <property type="entry name" value="HATPase_dom"/>
</dbReference>
<dbReference type="STRING" id="502025.Hoch_4643"/>
<dbReference type="RefSeq" id="WP_012829732.1">
    <property type="nucleotide sequence ID" value="NC_013440.1"/>
</dbReference>
<evidence type="ECO:0000256" key="5">
    <source>
        <dbReference type="ARBA" id="ARBA00022777"/>
    </source>
</evidence>
<organism evidence="7 8">
    <name type="scientific">Haliangium ochraceum (strain DSM 14365 / JCM 11303 / SMP-2)</name>
    <dbReference type="NCBI Taxonomy" id="502025"/>
    <lineage>
        <taxon>Bacteria</taxon>
        <taxon>Pseudomonadati</taxon>
        <taxon>Myxococcota</taxon>
        <taxon>Polyangia</taxon>
        <taxon>Haliangiales</taxon>
        <taxon>Kofleriaceae</taxon>
        <taxon>Haliangium</taxon>
    </lineage>
</organism>
<keyword evidence="3" id="KW-0597">Phosphoprotein</keyword>
<keyword evidence="8" id="KW-1185">Reference proteome</keyword>
<protein>
    <recommendedName>
        <fullName evidence="2">histidine kinase</fullName>
        <ecNumber evidence="2">2.7.13.3</ecNumber>
    </recommendedName>
</protein>
<dbReference type="OrthoDB" id="5524356at2"/>
<dbReference type="PANTHER" id="PTHR43304">
    <property type="entry name" value="PHYTOCHROME-LIKE PROTEIN CPH1"/>
    <property type="match status" value="1"/>
</dbReference>
<dbReference type="InterPro" id="IPR052162">
    <property type="entry name" value="Sensor_kinase/Photoreceptor"/>
</dbReference>
<comment type="catalytic activity">
    <reaction evidence="1">
        <text>ATP + protein L-histidine = ADP + protein N-phospho-L-histidine.</text>
        <dbReference type="EC" id="2.7.13.3"/>
    </reaction>
</comment>